<evidence type="ECO:0000256" key="6">
    <source>
        <dbReference type="SAM" id="Coils"/>
    </source>
</evidence>
<comment type="similarity">
    <text evidence="5">Belongs to the TRAFAC class myosin-kinesin ATPase superfamily. Kinesin family.</text>
</comment>
<evidence type="ECO:0000259" key="8">
    <source>
        <dbReference type="PROSITE" id="PS50067"/>
    </source>
</evidence>
<dbReference type="Proteomes" id="UP001642720">
    <property type="component" value="Unassembled WGS sequence"/>
</dbReference>
<name>A0ABY2HAK7_9HYPO</name>
<feature type="region of interest" description="Disordered" evidence="7">
    <location>
        <begin position="1089"/>
        <end position="1163"/>
    </location>
</feature>
<evidence type="ECO:0000256" key="5">
    <source>
        <dbReference type="PROSITE-ProRule" id="PRU00283"/>
    </source>
</evidence>
<feature type="coiled-coil region" evidence="6">
    <location>
        <begin position="1061"/>
        <end position="1088"/>
    </location>
</feature>
<feature type="binding site" evidence="5">
    <location>
        <begin position="444"/>
        <end position="451"/>
    </location>
    <ligand>
        <name>ATP</name>
        <dbReference type="ChEBI" id="CHEBI:30616"/>
    </ligand>
</feature>
<feature type="region of interest" description="Disordered" evidence="7">
    <location>
        <begin position="46"/>
        <end position="109"/>
    </location>
</feature>
<feature type="region of interest" description="Disordered" evidence="7">
    <location>
        <begin position="231"/>
        <end position="278"/>
    </location>
</feature>
<dbReference type="InterPro" id="IPR001752">
    <property type="entry name" value="Kinesin_motor_dom"/>
</dbReference>
<feature type="compositionally biased region" description="Low complexity" evidence="7">
    <location>
        <begin position="534"/>
        <end position="547"/>
    </location>
</feature>
<feature type="compositionally biased region" description="Polar residues" evidence="7">
    <location>
        <begin position="93"/>
        <end position="105"/>
    </location>
</feature>
<dbReference type="PANTHER" id="PTHR24115:SF1008">
    <property type="entry name" value="KINESIN-LIKE PROTEIN SUBITO"/>
    <property type="match status" value="1"/>
</dbReference>
<protein>
    <submittedName>
        <fullName evidence="9">Kinesin-like motor protein 9</fullName>
    </submittedName>
</protein>
<feature type="coiled-coil region" evidence="6">
    <location>
        <begin position="959"/>
        <end position="993"/>
    </location>
</feature>
<keyword evidence="3 5" id="KW-0067">ATP-binding</keyword>
<feature type="compositionally biased region" description="Basic and acidic residues" evidence="7">
    <location>
        <begin position="1126"/>
        <end position="1135"/>
    </location>
</feature>
<dbReference type="PRINTS" id="PR00380">
    <property type="entry name" value="KINESINHEAVY"/>
</dbReference>
<evidence type="ECO:0000313" key="9">
    <source>
        <dbReference type="EMBL" id="TFB04999.1"/>
    </source>
</evidence>
<feature type="region of interest" description="Disordered" evidence="7">
    <location>
        <begin position="298"/>
        <end position="328"/>
    </location>
</feature>
<reference evidence="9 10" key="1">
    <citation type="submission" date="2018-01" db="EMBL/GenBank/DDBJ databases">
        <title>Genome characterization of the sugarcane-associated fungus Trichoderma ghanense CCMA-1212 and their application in lignocelulose bioconversion.</title>
        <authorList>
            <person name="Steindorff A.S."/>
            <person name="Mendes T.D."/>
            <person name="Vilela E.S.D."/>
            <person name="Rodrigues D.S."/>
            <person name="Formighieri E.F."/>
            <person name="Melo I.S."/>
            <person name="Favaro L.C.L."/>
        </authorList>
    </citation>
    <scope>NUCLEOTIDE SEQUENCE [LARGE SCALE GENOMIC DNA]</scope>
    <source>
        <strain evidence="9 10">CCMA-1212</strain>
    </source>
</reference>
<keyword evidence="4 5" id="KW-0505">Motor protein</keyword>
<dbReference type="EMBL" id="PPTA01000003">
    <property type="protein sequence ID" value="TFB04999.1"/>
    <property type="molecule type" value="Genomic_DNA"/>
</dbReference>
<dbReference type="RefSeq" id="XP_073561200.1">
    <property type="nucleotide sequence ID" value="XM_073700549.1"/>
</dbReference>
<dbReference type="Pfam" id="PF00225">
    <property type="entry name" value="Kinesin"/>
    <property type="match status" value="2"/>
</dbReference>
<evidence type="ECO:0000256" key="3">
    <source>
        <dbReference type="ARBA" id="ARBA00022840"/>
    </source>
</evidence>
<feature type="region of interest" description="Disordered" evidence="7">
    <location>
        <begin position="174"/>
        <end position="202"/>
    </location>
</feature>
<feature type="compositionally biased region" description="Basic and acidic residues" evidence="7">
    <location>
        <begin position="298"/>
        <end position="313"/>
    </location>
</feature>
<feature type="domain" description="Kinesin motor" evidence="8">
    <location>
        <begin position="349"/>
        <end position="908"/>
    </location>
</feature>
<dbReference type="InterPro" id="IPR019821">
    <property type="entry name" value="Kinesin_motor_CS"/>
</dbReference>
<sequence length="1163" mass="129082">MSFIKVDRMSPSSLREPGMSLDYIRADTPRTREGHMEPRVRNVAIGNAMAHRSHRQHRSGSSTRRHRCLEEDEAVHHHTSSHRSSRELDSVLAQASVSSRGTSQDLAVRPRRVRTHQLPSPPPEDFQYRRGQVELAPSALGAHTSQDLQGFGAWCDPIASPQQQVFAGSTYNYEDAPQSTRSRRDSIGIAPSTPRDRLLPTPELSPLPTHFVFCPCCVDEEGRINETWHMAGPEKMDTQSHSLRDVPLVEEESRESGKKDGKAQDELQPASLRVPETSLSVAHEEKRCSRLKLAKDMRCKSEEEGGEKMERKSPRLGNEEGVEPGGSPKALLRISRRVAMEPGSITQKLFEVYLRLRPPYPGAPQTEPILHVEDPRDNLHPSHITLNPPADRRRAIERFGFTQVFEEDASQLDVFHCTNTSSLIEGVLAPQGGDGTDAFVATLGVTGSGKTHTILGSRNQRGLAQLAVDVIFRSIIDNMVESAQSPTLDSLQACDASEATLVTAPYFLDTVNSDQGPTYRGSGSRSTTPMMVRTQSTLSSSQPTTPSKVRPKVQLMPGSFPDSDVTSPKSVGPVEESEEDALKPKGPQQADKENRPTQQPVGMGRSNMVTGNPPPKRALERPFMSLTAASRLKTTAKQTKKGESISSQRRTLRRHSTLLSSLPSSPDVSDFIVPCDPAAEYVVIVSMYEVHNDRIYDLLTPASKSPTSKDYRRRPLLYKPTELSPDRKVVAGLRKVVCTDVREALLVLEAGLQERRVAGTGSNSVSSRSHGFFCFEVKKRSFGWKNNSWSGSKLTVVDLAGSERARDAKTQGATLVEAGKINESLMYLGQCLQSQSEISSGKPNIVPYRQCKLTEILFSNSFPSAAGSYSHVPRRNPQRGIMIVTADPLGDFNATSQILRYSALARDVTVPRAPSFSVNMLAPSPTHSTQHTRPFGNAGFGSMRSHFSPVNATEERVTMEIAALEIARMSEEIEQLRDEIEVQSEARIAAEAHLLSTEDRMIDMEAAVREECAIEFEQRLAIELARFKASMQIEKERHEEHWDRKVDILERGLDTGFEEDFDKENVLVENLTQEVERLRRENAILKRELSNRSPSKRKPLEEREDFSMPSGSSSKHDNLTVSTLGRKLERIKISDGSRAGAGPGSPKKIRRLVARRWEDSDDA</sequence>
<dbReference type="SUPFAM" id="SSF52540">
    <property type="entry name" value="P-loop containing nucleoside triphosphate hydrolases"/>
    <property type="match status" value="1"/>
</dbReference>
<dbReference type="SMART" id="SM00129">
    <property type="entry name" value="KISc"/>
    <property type="match status" value="1"/>
</dbReference>
<dbReference type="Gene3D" id="3.40.850.10">
    <property type="entry name" value="Kinesin motor domain"/>
    <property type="match status" value="2"/>
</dbReference>
<dbReference type="InterPro" id="IPR027417">
    <property type="entry name" value="P-loop_NTPase"/>
</dbReference>
<dbReference type="PANTHER" id="PTHR24115">
    <property type="entry name" value="KINESIN-RELATED"/>
    <property type="match status" value="1"/>
</dbReference>
<organism evidence="9 10">
    <name type="scientific">Trichoderma ghanense</name>
    <dbReference type="NCBI Taxonomy" id="65468"/>
    <lineage>
        <taxon>Eukaryota</taxon>
        <taxon>Fungi</taxon>
        <taxon>Dikarya</taxon>
        <taxon>Ascomycota</taxon>
        <taxon>Pezizomycotina</taxon>
        <taxon>Sordariomycetes</taxon>
        <taxon>Hypocreomycetidae</taxon>
        <taxon>Hypocreales</taxon>
        <taxon>Hypocreaceae</taxon>
        <taxon>Trichoderma</taxon>
    </lineage>
</organism>
<feature type="compositionally biased region" description="Polar residues" evidence="7">
    <location>
        <begin position="510"/>
        <end position="529"/>
    </location>
</feature>
<dbReference type="PROSITE" id="PS00411">
    <property type="entry name" value="KINESIN_MOTOR_1"/>
    <property type="match status" value="1"/>
</dbReference>
<keyword evidence="10" id="KW-1185">Reference proteome</keyword>
<evidence type="ECO:0000256" key="2">
    <source>
        <dbReference type="ARBA" id="ARBA00022741"/>
    </source>
</evidence>
<dbReference type="InterPro" id="IPR036961">
    <property type="entry name" value="Kinesin_motor_dom_sf"/>
</dbReference>
<feature type="region of interest" description="Disordered" evidence="7">
    <location>
        <begin position="510"/>
        <end position="619"/>
    </location>
</feature>
<feature type="compositionally biased region" description="Basic and acidic residues" evidence="7">
    <location>
        <begin position="231"/>
        <end position="244"/>
    </location>
</feature>
<dbReference type="GeneID" id="300574999"/>
<feature type="region of interest" description="Disordered" evidence="7">
    <location>
        <begin position="633"/>
        <end position="652"/>
    </location>
</feature>
<dbReference type="InterPro" id="IPR027640">
    <property type="entry name" value="Kinesin-like_fam"/>
</dbReference>
<evidence type="ECO:0000313" key="10">
    <source>
        <dbReference type="Proteomes" id="UP001642720"/>
    </source>
</evidence>
<accession>A0ABY2HAK7</accession>
<keyword evidence="1" id="KW-0493">Microtubule</keyword>
<comment type="caution">
    <text evidence="9">The sequence shown here is derived from an EMBL/GenBank/DDBJ whole genome shotgun (WGS) entry which is preliminary data.</text>
</comment>
<feature type="compositionally biased region" description="Basic residues" evidence="7">
    <location>
        <begin position="51"/>
        <end position="67"/>
    </location>
</feature>
<evidence type="ECO:0000256" key="4">
    <source>
        <dbReference type="ARBA" id="ARBA00023175"/>
    </source>
</evidence>
<feature type="compositionally biased region" description="Polar residues" evidence="7">
    <location>
        <begin position="1109"/>
        <end position="1123"/>
    </location>
</feature>
<evidence type="ECO:0000256" key="1">
    <source>
        <dbReference type="ARBA" id="ARBA00022701"/>
    </source>
</evidence>
<dbReference type="PROSITE" id="PS50067">
    <property type="entry name" value="KINESIN_MOTOR_2"/>
    <property type="match status" value="1"/>
</dbReference>
<keyword evidence="6" id="KW-0175">Coiled coil</keyword>
<evidence type="ECO:0000256" key="7">
    <source>
        <dbReference type="SAM" id="MobiDB-lite"/>
    </source>
</evidence>
<proteinExistence type="inferred from homology"/>
<feature type="compositionally biased region" description="Basic and acidic residues" evidence="7">
    <location>
        <begin position="254"/>
        <end position="265"/>
    </location>
</feature>
<keyword evidence="2 5" id="KW-0547">Nucleotide-binding</keyword>
<gene>
    <name evidence="9" type="ORF">CCMA1212_003193</name>
</gene>